<feature type="transmembrane region" description="Helical" evidence="2">
    <location>
        <begin position="34"/>
        <end position="62"/>
    </location>
</feature>
<protein>
    <submittedName>
        <fullName evidence="3">Flagellar biosynthesis protein FlhB</fullName>
    </submittedName>
</protein>
<keyword evidence="2" id="KW-1133">Transmembrane helix</keyword>
<dbReference type="GO" id="GO:0009306">
    <property type="term" value="P:protein secretion"/>
    <property type="evidence" value="ECO:0007669"/>
    <property type="project" value="InterPro"/>
</dbReference>
<dbReference type="Gene3D" id="6.10.250.2080">
    <property type="match status" value="1"/>
</dbReference>
<feature type="transmembrane region" description="Helical" evidence="2">
    <location>
        <begin position="186"/>
        <end position="209"/>
    </location>
</feature>
<keyword evidence="3" id="KW-0969">Cilium</keyword>
<comment type="similarity">
    <text evidence="1">Belongs to the type III secretion exporter family.</text>
</comment>
<gene>
    <name evidence="3" type="ORF">KFK14_23240</name>
</gene>
<accession>A0A975K6Q2</accession>
<dbReference type="KEGG" id="spph:KFK14_23240"/>
<dbReference type="EMBL" id="CP073910">
    <property type="protein sequence ID" value="QUT05813.1"/>
    <property type="molecule type" value="Genomic_DNA"/>
</dbReference>
<keyword evidence="2" id="KW-0812">Transmembrane</keyword>
<dbReference type="Proteomes" id="UP000681425">
    <property type="component" value="Chromosome"/>
</dbReference>
<dbReference type="InterPro" id="IPR029025">
    <property type="entry name" value="T3SS_substrate_exporter_C"/>
</dbReference>
<evidence type="ECO:0000313" key="4">
    <source>
        <dbReference type="Proteomes" id="UP000681425"/>
    </source>
</evidence>
<feature type="transmembrane region" description="Helical" evidence="2">
    <location>
        <begin position="82"/>
        <end position="111"/>
    </location>
</feature>
<keyword evidence="4" id="KW-1185">Reference proteome</keyword>
<evidence type="ECO:0000256" key="2">
    <source>
        <dbReference type="SAM" id="Phobius"/>
    </source>
</evidence>
<dbReference type="PANTHER" id="PTHR30531">
    <property type="entry name" value="FLAGELLAR BIOSYNTHETIC PROTEIN FLHB"/>
    <property type="match status" value="1"/>
</dbReference>
<dbReference type="GO" id="GO:0005886">
    <property type="term" value="C:plasma membrane"/>
    <property type="evidence" value="ECO:0007669"/>
    <property type="project" value="TreeGrafter"/>
</dbReference>
<dbReference type="Gene3D" id="3.40.1690.10">
    <property type="entry name" value="secretion proteins EscU"/>
    <property type="match status" value="1"/>
</dbReference>
<evidence type="ECO:0000313" key="3">
    <source>
        <dbReference type="EMBL" id="QUT05813.1"/>
    </source>
</evidence>
<dbReference type="InterPro" id="IPR006135">
    <property type="entry name" value="T3SS_substrate_exporter"/>
</dbReference>
<dbReference type="RefSeq" id="WP_212609321.1">
    <property type="nucleotide sequence ID" value="NZ_CP073910.1"/>
</dbReference>
<dbReference type="SUPFAM" id="SSF160544">
    <property type="entry name" value="EscU C-terminal domain-like"/>
    <property type="match status" value="1"/>
</dbReference>
<dbReference type="Pfam" id="PF01312">
    <property type="entry name" value="Bac_export_2"/>
    <property type="match status" value="1"/>
</dbReference>
<keyword evidence="3" id="KW-0966">Cell projection</keyword>
<organism evidence="3 4">
    <name type="scientific">Sphingobium phenoxybenzoativorans</name>
    <dbReference type="NCBI Taxonomy" id="1592790"/>
    <lineage>
        <taxon>Bacteria</taxon>
        <taxon>Pseudomonadati</taxon>
        <taxon>Pseudomonadota</taxon>
        <taxon>Alphaproteobacteria</taxon>
        <taxon>Sphingomonadales</taxon>
        <taxon>Sphingomonadaceae</taxon>
        <taxon>Sphingobium</taxon>
    </lineage>
</organism>
<keyword evidence="2" id="KW-0472">Membrane</keyword>
<keyword evidence="3" id="KW-0282">Flagellum</keyword>
<sequence length="380" mass="40832">MAGNQSGGEKTEKPTAKRLSEAAKNGDLLQSRDLATALVVMAGAAWLAIAGPSLFDAIAHMLTQGLRFDHRDVVDFSPSARFYTLLGVVALPVGGILLATVAAAIAGPALLGSLGFRPNAFSVKPSKLNPLTGVKRIFGLQGLIELAKSIAKVTLLGAVGFWLVWDRLTAIIGMGRNGLEPAIAEVGSLFILACVAMAGALFVIAGIDVPSQIMQRNKRLYMTKQEVRDEHKEQEGSPEVKGQIRRRQLEVMNNSTRKAVADASVIITNPTHFAVALRYHPGKDAAPVVVARGRDLIAAAIRDVANEKSVPVLQYPELARAIYFTSRAGQIVDEALYMAVATVLAFVFRVENKMATEMDRPFITVPDAMRFDADGKKMAE</sequence>
<dbReference type="PRINTS" id="PR00950">
    <property type="entry name" value="TYPE3IMSPROT"/>
</dbReference>
<reference evidence="3" key="1">
    <citation type="submission" date="2021-04" db="EMBL/GenBank/DDBJ databases">
        <title>Isolation of p-tert-butylphenol degrading bacteria Sphingobium phenoxybenzoativorans Tas13 from active sludge.</title>
        <authorList>
            <person name="Li Y."/>
        </authorList>
    </citation>
    <scope>NUCLEOTIDE SEQUENCE</scope>
    <source>
        <strain evidence="3">Tas13</strain>
    </source>
</reference>
<proteinExistence type="inferred from homology"/>
<name>A0A975K6Q2_9SPHN</name>
<dbReference type="AlphaFoldDB" id="A0A975K6Q2"/>
<feature type="transmembrane region" description="Helical" evidence="2">
    <location>
        <begin position="153"/>
        <end position="174"/>
    </location>
</feature>
<dbReference type="PANTHER" id="PTHR30531:SF12">
    <property type="entry name" value="FLAGELLAR BIOSYNTHETIC PROTEIN FLHB"/>
    <property type="match status" value="1"/>
</dbReference>
<evidence type="ECO:0000256" key="1">
    <source>
        <dbReference type="ARBA" id="ARBA00010690"/>
    </source>
</evidence>